<protein>
    <submittedName>
        <fullName evidence="2">Uncharacterized protein</fullName>
    </submittedName>
</protein>
<dbReference type="Proteomes" id="UP000827986">
    <property type="component" value="Unassembled WGS sequence"/>
</dbReference>
<keyword evidence="1" id="KW-0472">Membrane</keyword>
<sequence>MAKRIQQAQSAKRNKRQGGQAIVGVLLILAILASVLLGHLWTVSSEFDQYLHAPYGALKKNSYIKTILKELKFNKTVWGQEPQKCWEHKAINPISLVLMRHFTYLFTGERSSVHENDRAALTNVDIYSFIKK</sequence>
<reference evidence="2" key="1">
    <citation type="submission" date="2021-09" db="EMBL/GenBank/DDBJ databases">
        <title>The genome of Mauremys mutica provides insights into the evolution of semi-aquatic lifestyle.</title>
        <authorList>
            <person name="Gong S."/>
            <person name="Gao Y."/>
        </authorList>
    </citation>
    <scope>NUCLEOTIDE SEQUENCE</scope>
    <source>
        <strain evidence="2">MM-2020</strain>
        <tissue evidence="2">Muscle</tissue>
    </source>
</reference>
<keyword evidence="1" id="KW-0812">Transmembrane</keyword>
<dbReference type="EMBL" id="JAHDVG010000468">
    <property type="protein sequence ID" value="KAH1181552.1"/>
    <property type="molecule type" value="Genomic_DNA"/>
</dbReference>
<keyword evidence="1" id="KW-1133">Transmembrane helix</keyword>
<evidence type="ECO:0000256" key="1">
    <source>
        <dbReference type="SAM" id="Phobius"/>
    </source>
</evidence>
<comment type="caution">
    <text evidence="2">The sequence shown here is derived from an EMBL/GenBank/DDBJ whole genome shotgun (WGS) entry which is preliminary data.</text>
</comment>
<evidence type="ECO:0000313" key="3">
    <source>
        <dbReference type="Proteomes" id="UP000827986"/>
    </source>
</evidence>
<dbReference type="AlphaFoldDB" id="A0A9D3XKD4"/>
<evidence type="ECO:0000313" key="2">
    <source>
        <dbReference type="EMBL" id="KAH1181552.1"/>
    </source>
</evidence>
<proteinExistence type="predicted"/>
<feature type="transmembrane region" description="Helical" evidence="1">
    <location>
        <begin position="21"/>
        <end position="41"/>
    </location>
</feature>
<keyword evidence="3" id="KW-1185">Reference proteome</keyword>
<accession>A0A9D3XKD4</accession>
<name>A0A9D3XKD4_9SAUR</name>
<gene>
    <name evidence="2" type="ORF">KIL84_005278</name>
</gene>
<organism evidence="2 3">
    <name type="scientific">Mauremys mutica</name>
    <name type="common">yellowpond turtle</name>
    <dbReference type="NCBI Taxonomy" id="74926"/>
    <lineage>
        <taxon>Eukaryota</taxon>
        <taxon>Metazoa</taxon>
        <taxon>Chordata</taxon>
        <taxon>Craniata</taxon>
        <taxon>Vertebrata</taxon>
        <taxon>Euteleostomi</taxon>
        <taxon>Archelosauria</taxon>
        <taxon>Testudinata</taxon>
        <taxon>Testudines</taxon>
        <taxon>Cryptodira</taxon>
        <taxon>Durocryptodira</taxon>
        <taxon>Testudinoidea</taxon>
        <taxon>Geoemydidae</taxon>
        <taxon>Geoemydinae</taxon>
        <taxon>Mauremys</taxon>
    </lineage>
</organism>